<evidence type="ECO:0000313" key="1">
    <source>
        <dbReference type="EMBL" id="KAK4457272.1"/>
    </source>
</evidence>
<dbReference type="AlphaFoldDB" id="A0AAV9H9N5"/>
<sequence length="77" mass="9089">MSEANTMRFVRDRTSIPIPEVYNAYVDDKPGQVRVIMEFVEGTPLEKAWPEFFPEQKELSGSYPEYWGYCKAPWWPP</sequence>
<reference evidence="1" key="2">
    <citation type="submission" date="2023-06" db="EMBL/GenBank/DDBJ databases">
        <authorList>
            <consortium name="Lawrence Berkeley National Laboratory"/>
            <person name="Mondo S.J."/>
            <person name="Hensen N."/>
            <person name="Bonometti L."/>
            <person name="Westerberg I."/>
            <person name="Brannstrom I.O."/>
            <person name="Guillou S."/>
            <person name="Cros-Aarteil S."/>
            <person name="Calhoun S."/>
            <person name="Haridas S."/>
            <person name="Kuo A."/>
            <person name="Pangilinan J."/>
            <person name="Riley R."/>
            <person name="Labutti K."/>
            <person name="Andreopoulos B."/>
            <person name="Lipzen A."/>
            <person name="Chen C."/>
            <person name="Yanf M."/>
            <person name="Daum C."/>
            <person name="Ng V."/>
            <person name="Clum A."/>
            <person name="Steindorff A."/>
            <person name="Ohm R."/>
            <person name="Martin F."/>
            <person name="Silar P."/>
            <person name="Natvig D."/>
            <person name="Lalanne C."/>
            <person name="Gautier V."/>
            <person name="Ament-Velasquez S.L."/>
            <person name="Kruys A."/>
            <person name="Hutchinson M.I."/>
            <person name="Powell A.J."/>
            <person name="Barry K."/>
            <person name="Miller A.N."/>
            <person name="Grigoriev I.V."/>
            <person name="Debuchy R."/>
            <person name="Gladieux P."/>
            <person name="Thoren M.H."/>
            <person name="Johannesson H."/>
        </authorList>
    </citation>
    <scope>NUCLEOTIDE SEQUENCE</scope>
    <source>
        <strain evidence="1">PSN324</strain>
    </source>
</reference>
<dbReference type="InterPro" id="IPR051678">
    <property type="entry name" value="AGP_Transferase"/>
</dbReference>
<dbReference type="PANTHER" id="PTHR21310:SF15">
    <property type="entry name" value="AMINOGLYCOSIDE PHOSPHOTRANSFERASE DOMAIN-CONTAINING PROTEIN"/>
    <property type="match status" value="1"/>
</dbReference>
<dbReference type="SUPFAM" id="SSF56112">
    <property type="entry name" value="Protein kinase-like (PK-like)"/>
    <property type="match status" value="1"/>
</dbReference>
<proteinExistence type="predicted"/>
<reference evidence="1" key="1">
    <citation type="journal article" date="2023" name="Mol. Phylogenet. Evol.">
        <title>Genome-scale phylogeny and comparative genomics of the fungal order Sordariales.</title>
        <authorList>
            <person name="Hensen N."/>
            <person name="Bonometti L."/>
            <person name="Westerberg I."/>
            <person name="Brannstrom I.O."/>
            <person name="Guillou S."/>
            <person name="Cros-Aarteil S."/>
            <person name="Calhoun S."/>
            <person name="Haridas S."/>
            <person name="Kuo A."/>
            <person name="Mondo S."/>
            <person name="Pangilinan J."/>
            <person name="Riley R."/>
            <person name="LaButti K."/>
            <person name="Andreopoulos B."/>
            <person name="Lipzen A."/>
            <person name="Chen C."/>
            <person name="Yan M."/>
            <person name="Daum C."/>
            <person name="Ng V."/>
            <person name="Clum A."/>
            <person name="Steindorff A."/>
            <person name="Ohm R.A."/>
            <person name="Martin F."/>
            <person name="Silar P."/>
            <person name="Natvig D.O."/>
            <person name="Lalanne C."/>
            <person name="Gautier V."/>
            <person name="Ament-Velasquez S.L."/>
            <person name="Kruys A."/>
            <person name="Hutchinson M.I."/>
            <person name="Powell A.J."/>
            <person name="Barry K."/>
            <person name="Miller A.N."/>
            <person name="Grigoriev I.V."/>
            <person name="Debuchy R."/>
            <person name="Gladieux P."/>
            <person name="Hiltunen Thoren M."/>
            <person name="Johannesson H."/>
        </authorList>
    </citation>
    <scope>NUCLEOTIDE SEQUENCE</scope>
    <source>
        <strain evidence="1">PSN324</strain>
    </source>
</reference>
<dbReference type="PANTHER" id="PTHR21310">
    <property type="entry name" value="AMINOGLYCOSIDE PHOSPHOTRANSFERASE-RELATED-RELATED"/>
    <property type="match status" value="1"/>
</dbReference>
<accession>A0AAV9H9N5</accession>
<dbReference type="EMBL" id="MU865125">
    <property type="protein sequence ID" value="KAK4457272.1"/>
    <property type="molecule type" value="Genomic_DNA"/>
</dbReference>
<dbReference type="Proteomes" id="UP001321749">
    <property type="component" value="Unassembled WGS sequence"/>
</dbReference>
<organism evidence="1 2">
    <name type="scientific">Cladorrhinum samala</name>
    <dbReference type="NCBI Taxonomy" id="585594"/>
    <lineage>
        <taxon>Eukaryota</taxon>
        <taxon>Fungi</taxon>
        <taxon>Dikarya</taxon>
        <taxon>Ascomycota</taxon>
        <taxon>Pezizomycotina</taxon>
        <taxon>Sordariomycetes</taxon>
        <taxon>Sordariomycetidae</taxon>
        <taxon>Sordariales</taxon>
        <taxon>Podosporaceae</taxon>
        <taxon>Cladorrhinum</taxon>
    </lineage>
</organism>
<keyword evidence="2" id="KW-1185">Reference proteome</keyword>
<gene>
    <name evidence="1" type="ORF">QBC42DRAFT_318685</name>
</gene>
<protein>
    <recommendedName>
        <fullName evidence="3">Aminoglycoside phosphotransferase domain-containing protein</fullName>
    </recommendedName>
</protein>
<evidence type="ECO:0000313" key="2">
    <source>
        <dbReference type="Proteomes" id="UP001321749"/>
    </source>
</evidence>
<name>A0AAV9H9N5_9PEZI</name>
<comment type="caution">
    <text evidence="1">The sequence shown here is derived from an EMBL/GenBank/DDBJ whole genome shotgun (WGS) entry which is preliminary data.</text>
</comment>
<dbReference type="InterPro" id="IPR011009">
    <property type="entry name" value="Kinase-like_dom_sf"/>
</dbReference>
<evidence type="ECO:0008006" key="3">
    <source>
        <dbReference type="Google" id="ProtNLM"/>
    </source>
</evidence>